<dbReference type="Pfam" id="PF04859">
    <property type="entry name" value="DUF641"/>
    <property type="match status" value="1"/>
</dbReference>
<dbReference type="InterPro" id="IPR056813">
    <property type="entry name" value="GIL1_IRKI_C"/>
</dbReference>
<dbReference type="InterPro" id="IPR040225">
    <property type="entry name" value="GIL1-like"/>
</dbReference>
<dbReference type="Pfam" id="PF24994">
    <property type="entry name" value="GIL1_IRKI_C"/>
    <property type="match status" value="1"/>
</dbReference>
<dbReference type="InterPro" id="IPR006943">
    <property type="entry name" value="DUF641_pln"/>
</dbReference>
<evidence type="ECO:0008006" key="5">
    <source>
        <dbReference type="Google" id="ProtNLM"/>
    </source>
</evidence>
<reference evidence="3" key="1">
    <citation type="journal article" date="2022" name="Front. Genet.">
        <title>Chromosome-Scale Assembly of the Dendrobium nobile Genome Provides Insights Into the Molecular Mechanism of the Biosynthesis of the Medicinal Active Ingredient of Dendrobium.</title>
        <authorList>
            <person name="Xu Q."/>
            <person name="Niu S.-C."/>
            <person name="Li K.-L."/>
            <person name="Zheng P.-J."/>
            <person name="Zhang X.-J."/>
            <person name="Jia Y."/>
            <person name="Liu Y."/>
            <person name="Niu Y.-X."/>
            <person name="Yu L.-H."/>
            <person name="Chen D.-F."/>
            <person name="Zhang G.-Q."/>
        </authorList>
    </citation>
    <scope>NUCLEOTIDE SEQUENCE</scope>
    <source>
        <tissue evidence="3">Leaf</tissue>
    </source>
</reference>
<name>A0A8T3A7Y8_DENNO</name>
<dbReference type="OrthoDB" id="1915848at2759"/>
<evidence type="ECO:0000259" key="2">
    <source>
        <dbReference type="Pfam" id="PF24994"/>
    </source>
</evidence>
<feature type="domain" description="GIL1/IRKI C-terminal" evidence="2">
    <location>
        <begin position="385"/>
        <end position="435"/>
    </location>
</feature>
<organism evidence="3 4">
    <name type="scientific">Dendrobium nobile</name>
    <name type="common">Orchid</name>
    <dbReference type="NCBI Taxonomy" id="94219"/>
    <lineage>
        <taxon>Eukaryota</taxon>
        <taxon>Viridiplantae</taxon>
        <taxon>Streptophyta</taxon>
        <taxon>Embryophyta</taxon>
        <taxon>Tracheophyta</taxon>
        <taxon>Spermatophyta</taxon>
        <taxon>Magnoliopsida</taxon>
        <taxon>Liliopsida</taxon>
        <taxon>Asparagales</taxon>
        <taxon>Orchidaceae</taxon>
        <taxon>Epidendroideae</taxon>
        <taxon>Malaxideae</taxon>
        <taxon>Dendrobiinae</taxon>
        <taxon>Dendrobium</taxon>
    </lineage>
</organism>
<dbReference type="Proteomes" id="UP000829196">
    <property type="component" value="Unassembled WGS sequence"/>
</dbReference>
<dbReference type="EMBL" id="JAGYWB010000018">
    <property type="protein sequence ID" value="KAI0492104.1"/>
    <property type="molecule type" value="Genomic_DNA"/>
</dbReference>
<accession>A0A8T3A7Y8</accession>
<dbReference type="SMR" id="A0A8T3A7Y8"/>
<proteinExistence type="predicted"/>
<dbReference type="PANTHER" id="PTHR31161">
    <property type="entry name" value="PROTEIN GRAVITROPIC IN THE LIGHT 1"/>
    <property type="match status" value="1"/>
</dbReference>
<comment type="caution">
    <text evidence="3">The sequence shown here is derived from an EMBL/GenBank/DDBJ whole genome shotgun (WGS) entry which is preliminary data.</text>
</comment>
<gene>
    <name evidence="3" type="ORF">KFK09_026369</name>
</gene>
<sequence length="441" mass="49790">MDSSFSAPPPPPPGLAIISKTFTKFLRLRRSNYNSGTTTEAAKDDVFLYNQKLSSDLTGDREKEMEALTANIFAAVSAVKASYARLQLAQTPYDPDAIQSADRAIVTELKRLSILKQGFYNRAELSETSKRAQPELTAQVEELCNLLKTYKITTAKLESELLSKDSEVIYLQSELRVAEKRCRALEARLRPGRTLAALDELHLSGLNPTHFLTLLRSAVKSIRSFVKIMTHEMESAGWDLDAAAGAIQPELLRRLNPKNRVFAFESFVSRLMFSDFQKSDFGLGGPVLDRRRFFAEFSELKYMKPKECFDKTSQFGKFCRGKYIRLVHPKMEASFFGDQEQRAMLSSDRGLPETDFFDGFSEMARQVWLLHCLFFSFETEEKGGIFGVKKGSRFSEVYMESVAVEDVGVYRRPAVGFTVVPGFKVGKTVIQCRVYLIACNS</sequence>
<feature type="domain" description="DUF641" evidence="1">
    <location>
        <begin position="61"/>
        <end position="188"/>
    </location>
</feature>
<dbReference type="AlphaFoldDB" id="A0A8T3A7Y8"/>
<evidence type="ECO:0000313" key="3">
    <source>
        <dbReference type="EMBL" id="KAI0492104.1"/>
    </source>
</evidence>
<keyword evidence="4" id="KW-1185">Reference proteome</keyword>
<evidence type="ECO:0000313" key="4">
    <source>
        <dbReference type="Proteomes" id="UP000829196"/>
    </source>
</evidence>
<protein>
    <recommendedName>
        <fullName evidence="5">DUF641 domain-containing protein</fullName>
    </recommendedName>
</protein>
<dbReference type="GO" id="GO:0009959">
    <property type="term" value="P:negative gravitropism"/>
    <property type="evidence" value="ECO:0007669"/>
    <property type="project" value="InterPro"/>
</dbReference>
<evidence type="ECO:0000259" key="1">
    <source>
        <dbReference type="Pfam" id="PF04859"/>
    </source>
</evidence>
<dbReference type="GO" id="GO:0009639">
    <property type="term" value="P:response to red or far red light"/>
    <property type="evidence" value="ECO:0007669"/>
    <property type="project" value="InterPro"/>
</dbReference>